<evidence type="ECO:0000256" key="1">
    <source>
        <dbReference type="SAM" id="Phobius"/>
    </source>
</evidence>
<protein>
    <submittedName>
        <fullName evidence="2">Uncharacterized protein</fullName>
    </submittedName>
</protein>
<keyword evidence="3" id="KW-1185">Reference proteome</keyword>
<evidence type="ECO:0000313" key="2">
    <source>
        <dbReference type="EMBL" id="NGN43522.1"/>
    </source>
</evidence>
<dbReference type="AlphaFoldDB" id="A0A7C9R9I2"/>
<accession>A0A7C9R9I2</accession>
<dbReference type="Proteomes" id="UP000481252">
    <property type="component" value="Unassembled WGS sequence"/>
</dbReference>
<dbReference type="RefSeq" id="WP_165119946.1">
    <property type="nucleotide sequence ID" value="NZ_JAAKZG010000010.1"/>
</dbReference>
<feature type="transmembrane region" description="Helical" evidence="1">
    <location>
        <begin position="12"/>
        <end position="32"/>
    </location>
</feature>
<gene>
    <name evidence="2" type="ORF">G6N74_20840</name>
</gene>
<feature type="transmembrane region" description="Helical" evidence="1">
    <location>
        <begin position="53"/>
        <end position="77"/>
    </location>
</feature>
<organism evidence="2 3">
    <name type="scientific">Mesorhizobium zhangyense</name>
    <dbReference type="NCBI Taxonomy" id="1776730"/>
    <lineage>
        <taxon>Bacteria</taxon>
        <taxon>Pseudomonadati</taxon>
        <taxon>Pseudomonadota</taxon>
        <taxon>Alphaproteobacteria</taxon>
        <taxon>Hyphomicrobiales</taxon>
        <taxon>Phyllobacteriaceae</taxon>
        <taxon>Mesorhizobium</taxon>
    </lineage>
</organism>
<keyword evidence="1" id="KW-0472">Membrane</keyword>
<sequence length="314" mass="35148">MMVFESMFGGGHILIVMLGLLGALLLIVSVFINNQVAHYTQRDERHKEKQLEYYRNTFSQLGVILFGIAVSLFIFFFQQSYLERQRQEAQMQELLAKLGVRLSRAAPLLEFVAEIDPVLDDGGAYIDPADGGSNGALSAAGPDLAKQVDAIELLQREIDLEDFGAMQFSGDFQSSPLVNQIDPSLWFGMVKDEADLGYAAEQLRQDYGDLRAALGARKPDEGVSDPAVASNLKREVLDVLWDYAWLRDRSRRLVGRACWFLSQGPKFLSLKPIPAIETRYDSHREWLVQARKSYEQVSAGGENCYAMLRVAGQS</sequence>
<keyword evidence="1" id="KW-0812">Transmembrane</keyword>
<keyword evidence="1" id="KW-1133">Transmembrane helix</keyword>
<dbReference type="EMBL" id="JAAKZG010000010">
    <property type="protein sequence ID" value="NGN43522.1"/>
    <property type="molecule type" value="Genomic_DNA"/>
</dbReference>
<reference evidence="2 3" key="1">
    <citation type="submission" date="2020-02" db="EMBL/GenBank/DDBJ databases">
        <title>Genome sequence of the type strain CGMCC 1.15528 of Mesorhizobium zhangyense.</title>
        <authorList>
            <person name="Gao J."/>
            <person name="Sun J."/>
        </authorList>
    </citation>
    <scope>NUCLEOTIDE SEQUENCE [LARGE SCALE GENOMIC DNA]</scope>
    <source>
        <strain evidence="2 3">CGMCC 1.15528</strain>
    </source>
</reference>
<comment type="caution">
    <text evidence="2">The sequence shown here is derived from an EMBL/GenBank/DDBJ whole genome shotgun (WGS) entry which is preliminary data.</text>
</comment>
<name>A0A7C9R9I2_9HYPH</name>
<proteinExistence type="predicted"/>
<evidence type="ECO:0000313" key="3">
    <source>
        <dbReference type="Proteomes" id="UP000481252"/>
    </source>
</evidence>